<feature type="region of interest" description="Disordered" evidence="1">
    <location>
        <begin position="175"/>
        <end position="239"/>
    </location>
</feature>
<feature type="compositionally biased region" description="Low complexity" evidence="1">
    <location>
        <begin position="187"/>
        <end position="201"/>
    </location>
</feature>
<reference evidence="3 4" key="1">
    <citation type="submission" date="2015-12" db="EMBL/GenBank/DDBJ databases">
        <title>Draft Genome Sequence of Olsenella scatoligenes SK9K4T; a Producer of 3-Methylindole- (skatole) and 4-Methylphenol- (p-cresol) Isolated from Pig Feces.</title>
        <authorList>
            <person name="Li X."/>
            <person name="Borg B."/>
            <person name="Canibe N."/>
        </authorList>
    </citation>
    <scope>NUCLEOTIDE SEQUENCE [LARGE SCALE GENOMIC DNA]</scope>
    <source>
        <strain evidence="3 4">SK9K4</strain>
    </source>
</reference>
<feature type="region of interest" description="Disordered" evidence="1">
    <location>
        <begin position="82"/>
        <end position="101"/>
    </location>
</feature>
<feature type="compositionally biased region" description="Low complexity" evidence="1">
    <location>
        <begin position="209"/>
        <end position="238"/>
    </location>
</feature>
<evidence type="ECO:0000313" key="3">
    <source>
        <dbReference type="EMBL" id="KUH59085.1"/>
    </source>
</evidence>
<comment type="caution">
    <text evidence="3">The sequence shown here is derived from an EMBL/GenBank/DDBJ whole genome shotgun (WGS) entry which is preliminary data.</text>
</comment>
<evidence type="ECO:0000313" key="4">
    <source>
        <dbReference type="Proteomes" id="UP000054078"/>
    </source>
</evidence>
<feature type="compositionally biased region" description="Polar residues" evidence="1">
    <location>
        <begin position="82"/>
        <end position="97"/>
    </location>
</feature>
<protein>
    <submittedName>
        <fullName evidence="3">Uncharacterized protein</fullName>
    </submittedName>
</protein>
<dbReference type="AlphaFoldDB" id="A0A100YWQ9"/>
<dbReference type="STRING" id="1299998.AUL39_01760"/>
<keyword evidence="2" id="KW-1133">Transmembrane helix</keyword>
<proteinExistence type="predicted"/>
<accession>A0A100YWQ9</accession>
<dbReference type="Proteomes" id="UP000054078">
    <property type="component" value="Unassembled WGS sequence"/>
</dbReference>
<sequence length="382" mass="40488">MKCWNCGQEIERGGSSFCPNCGANLADAPKAKVEGQEKTVAQAAVTGDGSSAAPATGASNTDARPVMPEVPIDQTQRYVTPLPSNAWSQPASPSSEYDSLGADYQTPQTVVSGGVDSPEQAKEDYKRAKRELKEARKRAGKSNAPKIIAAIVAFVLVAGGAAAAMYYFDHGNSFDPNGGQVQEQPADESSSQDTQSSSDSTDSTDKTDASASSASKDSSSSDSGSATSRSSNSTRESALVGTWTGELKKTSSGSLDCYGSQKMPPVLTVKSVDSAGKITADLKVCYHAHDSEDNPVDSSPADVYYEVKDITMTDNNGSFSYKLDVQSIDKSYSDNDSYEIDFTFDETATTPKLTAKTRSAYYPDGSYFGSLENEDFEFSKTS</sequence>
<gene>
    <name evidence="3" type="ORF">AUL39_01760</name>
</gene>
<name>A0A100YWQ9_TRASO</name>
<keyword evidence="2" id="KW-0472">Membrane</keyword>
<keyword evidence="2" id="KW-0812">Transmembrane</keyword>
<feature type="region of interest" description="Disordered" evidence="1">
    <location>
        <begin position="37"/>
        <end position="68"/>
    </location>
</feature>
<feature type="transmembrane region" description="Helical" evidence="2">
    <location>
        <begin position="147"/>
        <end position="168"/>
    </location>
</feature>
<dbReference type="OrthoDB" id="9947399at2"/>
<feature type="region of interest" description="Disordered" evidence="1">
    <location>
        <begin position="106"/>
        <end position="127"/>
    </location>
</feature>
<keyword evidence="4" id="KW-1185">Reference proteome</keyword>
<organism evidence="3 4">
    <name type="scientific">Tractidigestivibacter scatoligenes</name>
    <name type="common">Olsenella scatoligenes</name>
    <dbReference type="NCBI Taxonomy" id="1299998"/>
    <lineage>
        <taxon>Bacteria</taxon>
        <taxon>Bacillati</taxon>
        <taxon>Actinomycetota</taxon>
        <taxon>Coriobacteriia</taxon>
        <taxon>Coriobacteriales</taxon>
        <taxon>Atopobiaceae</taxon>
        <taxon>Tractidigestivibacter</taxon>
    </lineage>
</organism>
<dbReference type="EMBL" id="LOJF01000001">
    <property type="protein sequence ID" value="KUH59085.1"/>
    <property type="molecule type" value="Genomic_DNA"/>
</dbReference>
<evidence type="ECO:0000256" key="1">
    <source>
        <dbReference type="SAM" id="MobiDB-lite"/>
    </source>
</evidence>
<evidence type="ECO:0000256" key="2">
    <source>
        <dbReference type="SAM" id="Phobius"/>
    </source>
</evidence>